<dbReference type="KEGG" id="lfa:LFA_2421"/>
<dbReference type="RefSeq" id="WP_197541186.1">
    <property type="nucleotide sequence ID" value="NZ_LN614827.1"/>
</dbReference>
<organism evidence="1 2">
    <name type="scientific">Legionella fallonii LLAP-10</name>
    <dbReference type="NCBI Taxonomy" id="1212491"/>
    <lineage>
        <taxon>Bacteria</taxon>
        <taxon>Pseudomonadati</taxon>
        <taxon>Pseudomonadota</taxon>
        <taxon>Gammaproteobacteria</taxon>
        <taxon>Legionellales</taxon>
        <taxon>Legionellaceae</taxon>
        <taxon>Legionella</taxon>
    </lineage>
</organism>
<gene>
    <name evidence="1" type="ORF">LFA_2421</name>
</gene>
<protein>
    <submittedName>
        <fullName evidence="1">Uncharacterized protein</fullName>
    </submittedName>
</protein>
<dbReference type="HOGENOM" id="CLU_3100313_0_0_6"/>
<accession>A0A098G5L7</accession>
<dbReference type="AlphaFoldDB" id="A0A098G5L7"/>
<evidence type="ECO:0000313" key="1">
    <source>
        <dbReference type="EMBL" id="CEG57793.1"/>
    </source>
</evidence>
<dbReference type="Proteomes" id="UP000032430">
    <property type="component" value="Chromosome I"/>
</dbReference>
<keyword evidence="2" id="KW-1185">Reference proteome</keyword>
<sequence>MKELTFLRVINTMSKSALRQLKPLIYRLKNGTNPAIGEINTSPIPCSMKTS</sequence>
<dbReference type="EMBL" id="LN614827">
    <property type="protein sequence ID" value="CEG57793.1"/>
    <property type="molecule type" value="Genomic_DNA"/>
</dbReference>
<evidence type="ECO:0000313" key="2">
    <source>
        <dbReference type="Proteomes" id="UP000032430"/>
    </source>
</evidence>
<dbReference type="STRING" id="1212491.LFA_2421"/>
<proteinExistence type="predicted"/>
<name>A0A098G5L7_9GAMM</name>
<reference evidence="2" key="1">
    <citation type="submission" date="2014-09" db="EMBL/GenBank/DDBJ databases">
        <authorList>
            <person name="Gomez-Valero L."/>
        </authorList>
    </citation>
    <scope>NUCLEOTIDE SEQUENCE [LARGE SCALE GENOMIC DNA]</scope>
    <source>
        <strain evidence="2">ATCC700992</strain>
    </source>
</reference>